<feature type="domain" description="HTH merR-type" evidence="5">
    <location>
        <begin position="21"/>
        <end position="88"/>
    </location>
</feature>
<accession>A0A2S7K1E7</accession>
<reference evidence="6 7" key="1">
    <citation type="submission" date="2017-12" db="EMBL/GenBank/DDBJ databases">
        <authorList>
            <person name="Hurst M.R.H."/>
        </authorList>
    </citation>
    <scope>NUCLEOTIDE SEQUENCE [LARGE SCALE GENOMIC DNA]</scope>
    <source>
        <strain evidence="6 7">SY-3-19</strain>
    </source>
</reference>
<dbReference type="PANTHER" id="PTHR30204">
    <property type="entry name" value="REDOX-CYCLING DRUG-SENSING TRANSCRIPTIONAL ACTIVATOR SOXR"/>
    <property type="match status" value="1"/>
</dbReference>
<organism evidence="6 7">
    <name type="scientific">Hyphococcus luteus</name>
    <dbReference type="NCBI Taxonomy" id="2058213"/>
    <lineage>
        <taxon>Bacteria</taxon>
        <taxon>Pseudomonadati</taxon>
        <taxon>Pseudomonadota</taxon>
        <taxon>Alphaproteobacteria</taxon>
        <taxon>Parvularculales</taxon>
        <taxon>Parvularculaceae</taxon>
        <taxon>Hyphococcus</taxon>
    </lineage>
</organism>
<dbReference type="SUPFAM" id="SSF46955">
    <property type="entry name" value="Putative DNA-binding domain"/>
    <property type="match status" value="1"/>
</dbReference>
<evidence type="ECO:0000256" key="3">
    <source>
        <dbReference type="ARBA" id="ARBA00023163"/>
    </source>
</evidence>
<dbReference type="CDD" id="cd04785">
    <property type="entry name" value="HTH_CadR-PbrR-like"/>
    <property type="match status" value="1"/>
</dbReference>
<evidence type="ECO:0000256" key="1">
    <source>
        <dbReference type="ARBA" id="ARBA00023015"/>
    </source>
</evidence>
<dbReference type="OrthoDB" id="9802944at2"/>
<dbReference type="AlphaFoldDB" id="A0A2S7K1E7"/>
<keyword evidence="4" id="KW-0175">Coiled coil</keyword>
<dbReference type="Gene3D" id="1.10.1660.10">
    <property type="match status" value="1"/>
</dbReference>
<comment type="caution">
    <text evidence="6">The sequence shown here is derived from an EMBL/GenBank/DDBJ whole genome shotgun (WGS) entry which is preliminary data.</text>
</comment>
<name>A0A2S7K1E7_9PROT</name>
<keyword evidence="2" id="KW-0238">DNA-binding</keyword>
<dbReference type="InterPro" id="IPR009061">
    <property type="entry name" value="DNA-bd_dom_put_sf"/>
</dbReference>
<evidence type="ECO:0000256" key="4">
    <source>
        <dbReference type="SAM" id="Coils"/>
    </source>
</evidence>
<dbReference type="PROSITE" id="PS00552">
    <property type="entry name" value="HTH_MERR_1"/>
    <property type="match status" value="1"/>
</dbReference>
<gene>
    <name evidence="6" type="ORF">CW354_18505</name>
</gene>
<dbReference type="SMART" id="SM00422">
    <property type="entry name" value="HTH_MERR"/>
    <property type="match status" value="1"/>
</dbReference>
<evidence type="ECO:0000313" key="7">
    <source>
        <dbReference type="Proteomes" id="UP000239504"/>
    </source>
</evidence>
<protein>
    <submittedName>
        <fullName evidence="6">MerR family transcriptional regulator</fullName>
    </submittedName>
</protein>
<dbReference type="EMBL" id="PJCH01000015">
    <property type="protein sequence ID" value="PQA86333.1"/>
    <property type="molecule type" value="Genomic_DNA"/>
</dbReference>
<keyword evidence="3" id="KW-0804">Transcription</keyword>
<dbReference type="PROSITE" id="PS50937">
    <property type="entry name" value="HTH_MERR_2"/>
    <property type="match status" value="1"/>
</dbReference>
<dbReference type="Pfam" id="PF00376">
    <property type="entry name" value="MerR"/>
    <property type="match status" value="1"/>
</dbReference>
<dbReference type="GO" id="GO:0003700">
    <property type="term" value="F:DNA-binding transcription factor activity"/>
    <property type="evidence" value="ECO:0007669"/>
    <property type="project" value="InterPro"/>
</dbReference>
<proteinExistence type="predicted"/>
<keyword evidence="1" id="KW-0805">Transcription regulation</keyword>
<dbReference type="Pfam" id="PF09278">
    <property type="entry name" value="MerR-DNA-bind"/>
    <property type="match status" value="1"/>
</dbReference>
<dbReference type="InterPro" id="IPR000551">
    <property type="entry name" value="MerR-type_HTH_dom"/>
</dbReference>
<feature type="coiled-coil region" evidence="4">
    <location>
        <begin position="103"/>
        <end position="130"/>
    </location>
</feature>
<dbReference type="PRINTS" id="PR00040">
    <property type="entry name" value="HTHMERR"/>
</dbReference>
<keyword evidence="7" id="KW-1185">Reference proteome</keyword>
<evidence type="ECO:0000313" key="6">
    <source>
        <dbReference type="EMBL" id="PQA86333.1"/>
    </source>
</evidence>
<evidence type="ECO:0000256" key="2">
    <source>
        <dbReference type="ARBA" id="ARBA00023125"/>
    </source>
</evidence>
<dbReference type="InterPro" id="IPR047057">
    <property type="entry name" value="MerR_fam"/>
</dbReference>
<dbReference type="Proteomes" id="UP000239504">
    <property type="component" value="Unassembled WGS sequence"/>
</dbReference>
<dbReference type="GO" id="GO:0003677">
    <property type="term" value="F:DNA binding"/>
    <property type="evidence" value="ECO:0007669"/>
    <property type="project" value="UniProtKB-KW"/>
</dbReference>
<dbReference type="PANTHER" id="PTHR30204:SF94">
    <property type="entry name" value="HEAVY METAL-DEPENDENT TRANSCRIPTIONAL REGULATOR HI_0293-RELATED"/>
    <property type="match status" value="1"/>
</dbReference>
<dbReference type="InterPro" id="IPR015358">
    <property type="entry name" value="Tscrpt_reg_MerR_DNA-bd"/>
</dbReference>
<evidence type="ECO:0000259" key="5">
    <source>
        <dbReference type="PROSITE" id="PS50937"/>
    </source>
</evidence>
<sequence length="156" mass="17963">MSTATVGSRGKMRKLEKKPVTIGRLAKASDVKVTTIRYYESIGLIDPPDRSEGGQRIYDQKAVERMRFIRHARDLGFPLEAIRELIALSRNEDRSCAEVDEIARRHAEDIKQRIKRLKSLERELNRMIMECSVDRISDCRVIEILSNHELCATGHQ</sequence>